<sequence length="165" mass="19036">MTVVKLSIHFPAAEHVCTAELFKRFSQHPVAMAKSLRSKWKRKMRAEKRKKNAPKELARLKAALGQEGKGEISMKEVCETATVIPAHTLRDRARDRAQDEEMGRDDAGDQNETGKMETDSKRNKDTLLNEHGQYPVWMNQRQAKKLKHQRRTKKTGQKKKKGMAW</sequence>
<evidence type="ECO:0000256" key="2">
    <source>
        <dbReference type="ARBA" id="ARBA00034141"/>
    </source>
</evidence>
<name>A0A2D0T4V8_ICTPU</name>
<dbReference type="GO" id="GO:0005730">
    <property type="term" value="C:nucleolus"/>
    <property type="evidence" value="ECO:0007669"/>
    <property type="project" value="TreeGrafter"/>
</dbReference>
<dbReference type="PANTHER" id="PTHR34253:SF1">
    <property type="entry name" value="PROTEIN LLP HOMOLOG"/>
    <property type="match status" value="1"/>
</dbReference>
<dbReference type="GO" id="GO:0003723">
    <property type="term" value="F:RNA binding"/>
    <property type="evidence" value="ECO:0007669"/>
    <property type="project" value="TreeGrafter"/>
</dbReference>
<keyword evidence="5" id="KW-1185">Reference proteome</keyword>
<dbReference type="RefSeq" id="XP_017349645.2">
    <property type="nucleotide sequence ID" value="XM_017494156.3"/>
</dbReference>
<dbReference type="CTD" id="84298"/>
<dbReference type="GeneID" id="108279730"/>
<accession>A0A2D0T4V8</accession>
<reference evidence="6" key="2">
    <citation type="submission" date="2025-08" db="UniProtKB">
        <authorList>
            <consortium name="RefSeq"/>
        </authorList>
    </citation>
    <scope>IDENTIFICATION</scope>
    <source>
        <tissue evidence="6">Blood</tissue>
    </source>
</reference>
<dbReference type="AlphaFoldDB" id="A0A2D0T4V8"/>
<dbReference type="GO" id="GO:0001099">
    <property type="term" value="F:basal RNA polymerase II transcription machinery binding"/>
    <property type="evidence" value="ECO:0007669"/>
    <property type="project" value="TreeGrafter"/>
</dbReference>
<dbReference type="PANTHER" id="PTHR34253">
    <property type="entry name" value="PROTEIN LLP HOMOLOG"/>
    <property type="match status" value="1"/>
</dbReference>
<comment type="similarity">
    <text evidence="1">Belongs to the learning-associated protein family.</text>
</comment>
<gene>
    <name evidence="6" type="primary">llph</name>
</gene>
<organism evidence="5 6">
    <name type="scientific">Ictalurus punctatus</name>
    <name type="common">Channel catfish</name>
    <name type="synonym">Silurus punctatus</name>
    <dbReference type="NCBI Taxonomy" id="7998"/>
    <lineage>
        <taxon>Eukaryota</taxon>
        <taxon>Metazoa</taxon>
        <taxon>Chordata</taxon>
        <taxon>Craniata</taxon>
        <taxon>Vertebrata</taxon>
        <taxon>Euteleostomi</taxon>
        <taxon>Actinopterygii</taxon>
        <taxon>Neopterygii</taxon>
        <taxon>Teleostei</taxon>
        <taxon>Ostariophysi</taxon>
        <taxon>Siluriformes</taxon>
        <taxon>Ictaluridae</taxon>
        <taxon>Ictalurus</taxon>
    </lineage>
</organism>
<dbReference type="OrthoDB" id="6257894at2759"/>
<dbReference type="GO" id="GO:0097484">
    <property type="term" value="P:dendrite extension"/>
    <property type="evidence" value="ECO:0007669"/>
    <property type="project" value="TreeGrafter"/>
</dbReference>
<evidence type="ECO:0000313" key="6">
    <source>
        <dbReference type="RefSeq" id="XP_017349645.2"/>
    </source>
</evidence>
<dbReference type="KEGG" id="ipu:108279730"/>
<evidence type="ECO:0000256" key="3">
    <source>
        <dbReference type="ARBA" id="ARBA00034144"/>
    </source>
</evidence>
<feature type="region of interest" description="Disordered" evidence="4">
    <location>
        <begin position="87"/>
        <end position="165"/>
    </location>
</feature>
<reference evidence="5" key="1">
    <citation type="journal article" date="2016" name="Nat. Commun.">
        <title>The channel catfish genome sequence provides insights into the evolution of scale formation in teleosts.</title>
        <authorList>
            <person name="Liu Z."/>
            <person name="Liu S."/>
            <person name="Yao J."/>
            <person name="Bao L."/>
            <person name="Zhang J."/>
            <person name="Li Y."/>
            <person name="Jiang C."/>
            <person name="Sun L."/>
            <person name="Wang R."/>
            <person name="Zhang Y."/>
            <person name="Zhou T."/>
            <person name="Zeng Q."/>
            <person name="Fu Q."/>
            <person name="Gao S."/>
            <person name="Li N."/>
            <person name="Koren S."/>
            <person name="Jiang Y."/>
            <person name="Zimin A."/>
            <person name="Xu P."/>
            <person name="Phillippy A.M."/>
            <person name="Geng X."/>
            <person name="Song L."/>
            <person name="Sun F."/>
            <person name="Li C."/>
            <person name="Wang X."/>
            <person name="Chen A."/>
            <person name="Jin Y."/>
            <person name="Yuan Z."/>
            <person name="Yang Y."/>
            <person name="Tan S."/>
            <person name="Peatman E."/>
            <person name="Lu J."/>
            <person name="Qin Z."/>
            <person name="Dunham R."/>
            <person name="Li Z."/>
            <person name="Sonstegard T."/>
            <person name="Feng J."/>
            <person name="Danzmann R.G."/>
            <person name="Schroeder S."/>
            <person name="Scheffler B."/>
            <person name="Duke M.V."/>
            <person name="Ballard L."/>
            <person name="Kucuktas H."/>
            <person name="Kaltenboeck L."/>
            <person name="Liu H."/>
            <person name="Armbruster J."/>
            <person name="Xie Y."/>
            <person name="Kirby M.L."/>
            <person name="Tian Y."/>
            <person name="Flanagan M.E."/>
            <person name="Mu W."/>
            <person name="Waldbieser G.C."/>
        </authorList>
    </citation>
    <scope>NUCLEOTIDE SEQUENCE [LARGE SCALE GENOMIC DNA]</scope>
    <source>
        <strain evidence="5">SDA103</strain>
    </source>
</reference>
<dbReference type="InterPro" id="IPR018784">
    <property type="entry name" value="LLPH-like"/>
</dbReference>
<proteinExistence type="inferred from homology"/>
<dbReference type="STRING" id="7998.ENSIPUP00000036512"/>
<dbReference type="Pfam" id="PF10169">
    <property type="entry name" value="LLPH"/>
    <property type="match status" value="1"/>
</dbReference>
<evidence type="ECO:0000313" key="5">
    <source>
        <dbReference type="Proteomes" id="UP000221080"/>
    </source>
</evidence>
<dbReference type="Proteomes" id="UP000221080">
    <property type="component" value="Chromosome 19"/>
</dbReference>
<protein>
    <recommendedName>
        <fullName evidence="2">Protein LLP homolog</fullName>
    </recommendedName>
    <alternativeName>
        <fullName evidence="3">Protein LAPS18-like</fullName>
    </alternativeName>
</protein>
<feature type="compositionally biased region" description="Basic residues" evidence="4">
    <location>
        <begin position="142"/>
        <end position="165"/>
    </location>
</feature>
<evidence type="ECO:0000256" key="4">
    <source>
        <dbReference type="SAM" id="MobiDB-lite"/>
    </source>
</evidence>
<evidence type="ECO:0000256" key="1">
    <source>
        <dbReference type="ARBA" id="ARBA00034118"/>
    </source>
</evidence>
<feature type="compositionally biased region" description="Basic and acidic residues" evidence="4">
    <location>
        <begin position="88"/>
        <end position="128"/>
    </location>
</feature>